<dbReference type="CDD" id="cd01646">
    <property type="entry name" value="RT_Bac_retron_I"/>
    <property type="match status" value="1"/>
</dbReference>
<dbReference type="RefSeq" id="WP_264144804.1">
    <property type="nucleotide sequence ID" value="NZ_JAOYEY010000051.1"/>
</dbReference>
<keyword evidence="2" id="KW-0808">Transferase</keyword>
<feature type="domain" description="Reverse transcriptase" evidence="1">
    <location>
        <begin position="1"/>
        <end position="298"/>
    </location>
</feature>
<dbReference type="PROSITE" id="PS50878">
    <property type="entry name" value="RT_POL"/>
    <property type="match status" value="1"/>
</dbReference>
<dbReference type="Pfam" id="PF00078">
    <property type="entry name" value="RVT_1"/>
    <property type="match status" value="1"/>
</dbReference>
<dbReference type="Proteomes" id="UP001526147">
    <property type="component" value="Unassembled WGS sequence"/>
</dbReference>
<comment type="caution">
    <text evidence="2">The sequence shown here is derived from an EMBL/GenBank/DDBJ whole genome shotgun (WGS) entry which is preliminary data.</text>
</comment>
<evidence type="ECO:0000259" key="1">
    <source>
        <dbReference type="PROSITE" id="PS50878"/>
    </source>
</evidence>
<accession>A0ABT3DP07</accession>
<gene>
    <name evidence="2" type="ORF">OIH86_24240</name>
</gene>
<dbReference type="PANTHER" id="PTHR34047:SF8">
    <property type="entry name" value="PROTEIN YKFC"/>
    <property type="match status" value="1"/>
</dbReference>
<reference evidence="2 3" key="1">
    <citation type="submission" date="2022-10" db="EMBL/GenBank/DDBJ databases">
        <title>Draft genome assembly of moderately radiation resistant bacterium Metabacillus halosaccharovorans.</title>
        <authorList>
            <person name="Pal S."/>
            <person name="Gopinathan A."/>
        </authorList>
    </citation>
    <scope>NUCLEOTIDE SEQUENCE [LARGE SCALE GENOMIC DNA]</scope>
    <source>
        <strain evidence="2 3">VITHBRA001</strain>
    </source>
</reference>
<keyword evidence="2" id="KW-0548">Nucleotidyltransferase</keyword>
<dbReference type="InterPro" id="IPR000477">
    <property type="entry name" value="RT_dom"/>
</dbReference>
<keyword evidence="2" id="KW-0695">RNA-directed DNA polymerase</keyword>
<evidence type="ECO:0000313" key="2">
    <source>
        <dbReference type="EMBL" id="MCV9888769.1"/>
    </source>
</evidence>
<evidence type="ECO:0000313" key="3">
    <source>
        <dbReference type="Proteomes" id="UP001526147"/>
    </source>
</evidence>
<dbReference type="GO" id="GO:0003964">
    <property type="term" value="F:RNA-directed DNA polymerase activity"/>
    <property type="evidence" value="ECO:0007669"/>
    <property type="project" value="UniProtKB-KW"/>
</dbReference>
<sequence length="483" mass="57476">MTSDRELMELAYDYIFALSKKKSFNPQTLANYNYFRSNGKRNVIERMKLPIEQFLRENEPSKVKDFVYKSDYFTPRNMFLINPIYYVYYTYLVFKISHLYLDKNKYEIKLDFSKERISAFYSGTLFFNRSLEEIDENAMFNKSYSMFQKERKLYFGNPVLKIDIQNFFSNIKIEALLNKLRKLIGNKRIIDDLQTFFNHCNIDSLPQLHYSIASSILSQFYLHEFDSKIHSTLERENLFLIRFVDDMYIIHLSGVGEIKTNNNILNEISYFLWEDALALNTSKTKMLSAEEYEIDYEITDSEYEDGSTSFSTEILIDEKSTEIIEDGSFITFIEKLCDLEKSNGIDLYEYKNLINEYLSIKGEDSNKVLKNIIFSKKWRSMSRDDLIKLVGNWKYLLFNPTEFTILYVLVYRYLERKGDIQDGGLKIKRILNYLFTNNIFTFRDTLVAVSYLFQSSFKNKELIKKIDSVNPEYVLFVENYIIN</sequence>
<dbReference type="InterPro" id="IPR051083">
    <property type="entry name" value="GrpII_Intron_Splice-Mob/Def"/>
</dbReference>
<organism evidence="2 3">
    <name type="scientific">Metabacillus halosaccharovorans</name>
    <dbReference type="NCBI Taxonomy" id="930124"/>
    <lineage>
        <taxon>Bacteria</taxon>
        <taxon>Bacillati</taxon>
        <taxon>Bacillota</taxon>
        <taxon>Bacilli</taxon>
        <taxon>Bacillales</taxon>
        <taxon>Bacillaceae</taxon>
        <taxon>Metabacillus</taxon>
    </lineage>
</organism>
<keyword evidence="3" id="KW-1185">Reference proteome</keyword>
<name>A0ABT3DP07_9BACI</name>
<protein>
    <submittedName>
        <fullName evidence="2">Reverse transcriptase domain-containing protein</fullName>
    </submittedName>
</protein>
<proteinExistence type="predicted"/>
<dbReference type="PANTHER" id="PTHR34047">
    <property type="entry name" value="NUCLEAR INTRON MATURASE 1, MITOCHONDRIAL-RELATED"/>
    <property type="match status" value="1"/>
</dbReference>
<dbReference type="EMBL" id="JAOYEY010000051">
    <property type="protein sequence ID" value="MCV9888769.1"/>
    <property type="molecule type" value="Genomic_DNA"/>
</dbReference>